<dbReference type="InterPro" id="IPR036249">
    <property type="entry name" value="Thioredoxin-like_sf"/>
</dbReference>
<dbReference type="AlphaFoldDB" id="A0A0A7CPP5"/>
<feature type="compositionally biased region" description="Acidic residues" evidence="6">
    <location>
        <begin position="163"/>
        <end position="196"/>
    </location>
</feature>
<dbReference type="GO" id="GO:0015035">
    <property type="term" value="F:protein-disulfide reductase activity"/>
    <property type="evidence" value="ECO:0007669"/>
    <property type="project" value="TreeGrafter"/>
</dbReference>
<evidence type="ECO:0000256" key="3">
    <source>
        <dbReference type="ARBA" id="ARBA00022982"/>
    </source>
</evidence>
<dbReference type="InterPro" id="IPR014025">
    <property type="entry name" value="Glutaredoxin_subgr"/>
</dbReference>
<dbReference type="OrthoDB" id="44061at2759"/>
<keyword evidence="11" id="KW-1185">Reference proteome</keyword>
<keyword evidence="5" id="KW-0676">Redox-active center</keyword>
<protein>
    <submittedName>
        <fullName evidence="9">Secreted protein</fullName>
    </submittedName>
</protein>
<keyword evidence="4" id="KW-1015">Disulfide bond</keyword>
<dbReference type="PANTHER" id="PTHR46679:SF1">
    <property type="entry name" value="GLUTAREDOXIN-2, MITOCHONDRIAL"/>
    <property type="match status" value="1"/>
</dbReference>
<feature type="domain" description="Glutaredoxin" evidence="8">
    <location>
        <begin position="56"/>
        <end position="119"/>
    </location>
</feature>
<feature type="signal peptide" evidence="7">
    <location>
        <begin position="1"/>
        <end position="20"/>
    </location>
</feature>
<dbReference type="EMBL" id="KM038989">
    <property type="protein sequence ID" value="AIG56450.1"/>
    <property type="molecule type" value="Genomic_DNA"/>
</dbReference>
<evidence type="ECO:0000256" key="7">
    <source>
        <dbReference type="SAM" id="SignalP"/>
    </source>
</evidence>
<keyword evidence="7" id="KW-0732">Signal</keyword>
<gene>
    <name evidence="10" type="ORF">ACHHYP_16006</name>
</gene>
<feature type="compositionally biased region" description="Basic residues" evidence="6">
    <location>
        <begin position="147"/>
        <end position="157"/>
    </location>
</feature>
<evidence type="ECO:0000313" key="9">
    <source>
        <dbReference type="EMBL" id="AIG56450.1"/>
    </source>
</evidence>
<dbReference type="Pfam" id="PF00462">
    <property type="entry name" value="Glutaredoxin"/>
    <property type="match status" value="1"/>
</dbReference>
<evidence type="ECO:0000256" key="5">
    <source>
        <dbReference type="ARBA" id="ARBA00023284"/>
    </source>
</evidence>
<dbReference type="STRING" id="1202772.A0A0A7CPP5"/>
<proteinExistence type="inferred from homology"/>
<sequence>MVNPMQLGTMLCASLALTAAQDHWTGAKVVHGSGLEAHAGSADAWVQKFVKENGCVVFGMDGCQWCTKAKELYKSKRAAFGYRSIDDNSAKPSGQELYQALVRLTRRDTFPNIWMGGKFLGGFSELDGLNKKGKLDAALAAADCVKKPTKKPTKKPSLRADSDCSDDDGSDDDTWNDDGSTDNYVDDDDVDDEIIE</sequence>
<dbReference type="InterPro" id="IPR002109">
    <property type="entry name" value="Glutaredoxin"/>
</dbReference>
<feature type="region of interest" description="Disordered" evidence="6">
    <location>
        <begin position="146"/>
        <end position="196"/>
    </location>
</feature>
<dbReference type="PRINTS" id="PR00160">
    <property type="entry name" value="GLUTAREDOXIN"/>
</dbReference>
<feature type="chain" id="PRO_5002026052" evidence="7">
    <location>
        <begin position="21"/>
        <end position="196"/>
    </location>
</feature>
<dbReference type="PANTHER" id="PTHR46679">
    <property type="match status" value="1"/>
</dbReference>
<evidence type="ECO:0000256" key="1">
    <source>
        <dbReference type="ARBA" id="ARBA00007787"/>
    </source>
</evidence>
<evidence type="ECO:0000313" key="11">
    <source>
        <dbReference type="Proteomes" id="UP000243579"/>
    </source>
</evidence>
<evidence type="ECO:0000256" key="6">
    <source>
        <dbReference type="SAM" id="MobiDB-lite"/>
    </source>
</evidence>
<evidence type="ECO:0000256" key="4">
    <source>
        <dbReference type="ARBA" id="ARBA00023157"/>
    </source>
</evidence>
<evidence type="ECO:0000313" key="10">
    <source>
        <dbReference type="EMBL" id="OQR96355.1"/>
    </source>
</evidence>
<dbReference type="PROSITE" id="PS51354">
    <property type="entry name" value="GLUTAREDOXIN_2"/>
    <property type="match status" value="1"/>
</dbReference>
<dbReference type="Proteomes" id="UP000243579">
    <property type="component" value="Unassembled WGS sequence"/>
</dbReference>
<dbReference type="SUPFAM" id="SSF52833">
    <property type="entry name" value="Thioredoxin-like"/>
    <property type="match status" value="1"/>
</dbReference>
<name>A0A0A7CPP5_ACHHY</name>
<keyword evidence="3" id="KW-0249">Electron transport</keyword>
<dbReference type="EMBL" id="JNBR01000146">
    <property type="protein sequence ID" value="OQR96355.1"/>
    <property type="molecule type" value="Genomic_DNA"/>
</dbReference>
<accession>A0A0A7CPP5</accession>
<comment type="similarity">
    <text evidence="1">Belongs to the glutaredoxin family.</text>
</comment>
<evidence type="ECO:0000256" key="2">
    <source>
        <dbReference type="ARBA" id="ARBA00022448"/>
    </source>
</evidence>
<dbReference type="Gene3D" id="3.40.30.10">
    <property type="entry name" value="Glutaredoxin"/>
    <property type="match status" value="1"/>
</dbReference>
<keyword evidence="2" id="KW-0813">Transport</keyword>
<reference evidence="9 11" key="1">
    <citation type="journal article" date="2014" name="Genome Biol. Evol.">
        <title>The secreted proteins of Achlya hypogyna and Thraustotheca clavata identify the ancestral oomycete secretome and reveal gene acquisitions by horizontal gene transfer.</title>
        <authorList>
            <person name="Misner I."/>
            <person name="Blouin N."/>
            <person name="Leonard G."/>
            <person name="Richards T.A."/>
            <person name="Lane C.E."/>
        </authorList>
    </citation>
    <scope>NUCLEOTIDE SEQUENCE</scope>
    <source>
        <strain evidence="9 11">ATCC 48635</strain>
    </source>
</reference>
<organism evidence="9">
    <name type="scientific">Achlya hypogyna</name>
    <name type="common">Oomycete</name>
    <name type="synonym">Protoachlya hypogyna</name>
    <dbReference type="NCBI Taxonomy" id="1202772"/>
    <lineage>
        <taxon>Eukaryota</taxon>
        <taxon>Sar</taxon>
        <taxon>Stramenopiles</taxon>
        <taxon>Oomycota</taxon>
        <taxon>Saprolegniomycetes</taxon>
        <taxon>Saprolegniales</taxon>
        <taxon>Achlyaceae</taxon>
        <taxon>Achlya</taxon>
    </lineage>
</organism>
<evidence type="ECO:0000259" key="8">
    <source>
        <dbReference type="Pfam" id="PF00462"/>
    </source>
</evidence>